<dbReference type="GO" id="GO:0080043">
    <property type="term" value="F:quercetin 3-O-glucosyltransferase activity"/>
    <property type="evidence" value="ECO:0007669"/>
    <property type="project" value="TreeGrafter"/>
</dbReference>
<dbReference type="InterPro" id="IPR035595">
    <property type="entry name" value="UDP_glycos_trans_CS"/>
</dbReference>
<dbReference type="CDD" id="cd03784">
    <property type="entry name" value="GT1_Gtf-like"/>
    <property type="match status" value="1"/>
</dbReference>
<dbReference type="AlphaFoldDB" id="A0A498I5M3"/>
<gene>
    <name evidence="5" type="ORF">DVH24_002324</name>
</gene>
<evidence type="ECO:0000313" key="5">
    <source>
        <dbReference type="EMBL" id="RXH78806.1"/>
    </source>
</evidence>
<name>A0A498I5M3_MALDO</name>
<keyword evidence="2 3" id="KW-0808">Transferase</keyword>
<dbReference type="PANTHER" id="PTHR11926:SF1560">
    <property type="entry name" value="UDP-GLYCOSYLTRANSFERASE 74E1-RELATED"/>
    <property type="match status" value="1"/>
</dbReference>
<dbReference type="PANTHER" id="PTHR11926">
    <property type="entry name" value="GLUCOSYL/GLUCURONOSYL TRANSFERASES"/>
    <property type="match status" value="1"/>
</dbReference>
<evidence type="ECO:0000256" key="1">
    <source>
        <dbReference type="ARBA" id="ARBA00009995"/>
    </source>
</evidence>
<dbReference type="FunFam" id="3.40.50.2000:FF:000060">
    <property type="entry name" value="Glycosyltransferase"/>
    <property type="match status" value="1"/>
</dbReference>
<dbReference type="Proteomes" id="UP000290289">
    <property type="component" value="Chromosome 13"/>
</dbReference>
<dbReference type="InterPro" id="IPR002213">
    <property type="entry name" value="UDP_glucos_trans"/>
</dbReference>
<dbReference type="Gene3D" id="3.40.50.2000">
    <property type="entry name" value="Glycogen Phosphorylase B"/>
    <property type="match status" value="3"/>
</dbReference>
<dbReference type="SUPFAM" id="SSF53756">
    <property type="entry name" value="UDP-Glycosyltransferase/glycogen phosphorylase"/>
    <property type="match status" value="2"/>
</dbReference>
<comment type="caution">
    <text evidence="5">The sequence shown here is derived from an EMBL/GenBank/DDBJ whole genome shotgun (WGS) entry which is preliminary data.</text>
</comment>
<organism evidence="5 6">
    <name type="scientific">Malus domestica</name>
    <name type="common">Apple</name>
    <name type="synonym">Pyrus malus</name>
    <dbReference type="NCBI Taxonomy" id="3750"/>
    <lineage>
        <taxon>Eukaryota</taxon>
        <taxon>Viridiplantae</taxon>
        <taxon>Streptophyta</taxon>
        <taxon>Embryophyta</taxon>
        <taxon>Tracheophyta</taxon>
        <taxon>Spermatophyta</taxon>
        <taxon>Magnoliopsida</taxon>
        <taxon>eudicotyledons</taxon>
        <taxon>Gunneridae</taxon>
        <taxon>Pentapetalae</taxon>
        <taxon>rosids</taxon>
        <taxon>fabids</taxon>
        <taxon>Rosales</taxon>
        <taxon>Rosaceae</taxon>
        <taxon>Amygdaloideae</taxon>
        <taxon>Maleae</taxon>
        <taxon>Malus</taxon>
    </lineage>
</organism>
<dbReference type="EC" id="2.4.1.-" evidence="4"/>
<keyword evidence="3" id="KW-0328">Glycosyltransferase</keyword>
<dbReference type="Pfam" id="PF00201">
    <property type="entry name" value="UDPGT"/>
    <property type="match status" value="1"/>
</dbReference>
<proteinExistence type="inferred from homology"/>
<reference evidence="5 6" key="1">
    <citation type="submission" date="2018-10" db="EMBL/GenBank/DDBJ databases">
        <title>A high-quality apple genome assembly.</title>
        <authorList>
            <person name="Hu J."/>
        </authorList>
    </citation>
    <scope>NUCLEOTIDE SEQUENCE [LARGE SCALE GENOMIC DNA]</scope>
    <source>
        <strain evidence="6">cv. HFTH1</strain>
        <tissue evidence="5">Young leaf</tissue>
    </source>
</reference>
<dbReference type="EMBL" id="RDQH01000339">
    <property type="protein sequence ID" value="RXH78806.1"/>
    <property type="molecule type" value="Genomic_DNA"/>
</dbReference>
<dbReference type="PROSITE" id="PS00375">
    <property type="entry name" value="UDPGT"/>
    <property type="match status" value="1"/>
</dbReference>
<dbReference type="GO" id="GO:0080044">
    <property type="term" value="F:quercetin 7-O-glucosyltransferase activity"/>
    <property type="evidence" value="ECO:0007669"/>
    <property type="project" value="TreeGrafter"/>
</dbReference>
<evidence type="ECO:0000313" key="6">
    <source>
        <dbReference type="Proteomes" id="UP000290289"/>
    </source>
</evidence>
<sequence>MEGDLKTLTLTHHVAALAFPFGTHAGPLLSLVLRLAATAPHVVFSFITTSKANTSLFSKSLPSSLPNVQAYDILDGLPKGFVPPRNHEVTIGFFLKAAPAYFKRALKDTEAATGLKIGCLVSDAFFWFLEDMAEEMKVPWVPVDHDRCLFMLRQTSFDRGLEPAYGLGFIDLSPSLPAHTATPYPRFVNIPTPISIFLIPGLVFAIWRALRSTDHHRSVSFSMSCQTKSPSEGYSALQACSDGSDVMEERLGSSDKGCNGYGVLGRTGDEEKSLDFLPGFSKVKIPDLPEGILGNSESTVGSLLYKMGQTLPKATAVAINSFEELEPEVVNLLKSRFQKFLNVGPFSLITSSPTPPLIKDDSGCLEWLDKHKPTSVAYISFGSVVAPPPHELAAFAQVLIETGFPFIWSFRGNIEDVLPKGFNKSGLNGKIVPWAPQVQVLGHASTGVFLTHCGWNSILESIVGGVPMICRPFFGDQKLNMNTIEAVWEIGVGIEGGVITKNGVIKALELTLKHKEGNEMREKIKVLKNLAQQAVASNGSSPQAFSTLVEIVTK</sequence>
<evidence type="ECO:0000256" key="4">
    <source>
        <dbReference type="RuleBase" id="RU362057"/>
    </source>
</evidence>
<protein>
    <recommendedName>
        <fullName evidence="4">Glycosyltransferase</fullName>
        <ecNumber evidence="4">2.4.1.-</ecNumber>
    </recommendedName>
</protein>
<evidence type="ECO:0000256" key="2">
    <source>
        <dbReference type="ARBA" id="ARBA00022679"/>
    </source>
</evidence>
<evidence type="ECO:0000256" key="3">
    <source>
        <dbReference type="RuleBase" id="RU003718"/>
    </source>
</evidence>
<keyword evidence="6" id="KW-1185">Reference proteome</keyword>
<accession>A0A498I5M3</accession>
<dbReference type="STRING" id="3750.A0A498I5M3"/>
<comment type="similarity">
    <text evidence="1 3">Belongs to the UDP-glycosyltransferase family.</text>
</comment>